<organism evidence="1">
    <name type="scientific">Singulisphaera sp. Ch08</name>
    <dbReference type="NCBI Taxonomy" id="3120278"/>
    <lineage>
        <taxon>Bacteria</taxon>
        <taxon>Pseudomonadati</taxon>
        <taxon>Planctomycetota</taxon>
        <taxon>Planctomycetia</taxon>
        <taxon>Isosphaerales</taxon>
        <taxon>Isosphaeraceae</taxon>
        <taxon>Singulisphaera</taxon>
    </lineage>
</organism>
<proteinExistence type="predicted"/>
<accession>A0AAU7CKD9</accession>
<dbReference type="RefSeq" id="WP_406698378.1">
    <property type="nucleotide sequence ID" value="NZ_CP155447.1"/>
</dbReference>
<name>A0AAU7CKD9_9BACT</name>
<reference evidence="1" key="1">
    <citation type="submission" date="2024-05" db="EMBL/GenBank/DDBJ databases">
        <title>Planctomycetes of the genus Singulisphaera possess chitinolytic capabilities.</title>
        <authorList>
            <person name="Ivanova A."/>
        </authorList>
    </citation>
    <scope>NUCLEOTIDE SEQUENCE</scope>
    <source>
        <strain evidence="1">Ch08T</strain>
    </source>
</reference>
<protein>
    <recommendedName>
        <fullName evidence="2">Transposase</fullName>
    </recommendedName>
</protein>
<dbReference type="EMBL" id="CP155447">
    <property type="protein sequence ID" value="XBH05553.1"/>
    <property type="molecule type" value="Genomic_DNA"/>
</dbReference>
<evidence type="ECO:0000313" key="1">
    <source>
        <dbReference type="EMBL" id="XBH05553.1"/>
    </source>
</evidence>
<sequence length="356" mass="40296">MTVEPASLCWVTGLMTERRDGLTWAASFAKLPALQYVVSDGGTGLLKGLDLVRAARRRDGETRSLDQCLDVFHTVREGRRALRLTWRRVAKVMDQAVAQDRVVARRGRNGQSCKGHGASAAATWSRAERIWDQALAVEAAWDQARGALELFTAAGRLQDRPQAEAILAEALPRLRGTEWAKTRRLLSRPESLAFLDRVQAGLRELSLDPAVLEAILELEGLSRQRDRSAEDSVAAAVRRGRVLVRTVQLARADPDWPESATRVRHVLRNAWRASSLVECLNSVARMQQSRHRRMTQGLLDLKRLYWNLRRFRTGRRRDQTPYELLGVALPALDWWELLKLSPEQLRQHLSAQRVGE</sequence>
<dbReference type="AlphaFoldDB" id="A0AAU7CKD9"/>
<evidence type="ECO:0008006" key="2">
    <source>
        <dbReference type="Google" id="ProtNLM"/>
    </source>
</evidence>
<gene>
    <name evidence="1" type="ORF">V5E97_05910</name>
</gene>